<dbReference type="GO" id="GO:0030509">
    <property type="term" value="P:BMP signaling pathway"/>
    <property type="evidence" value="ECO:0007669"/>
    <property type="project" value="TreeGrafter"/>
</dbReference>
<keyword evidence="9" id="KW-1015">Disulfide bond</keyword>
<dbReference type="InterPro" id="IPR040287">
    <property type="entry name" value="RGM"/>
</dbReference>
<sequence>MSLWRNRLARSAVNRKVGGSSAGKNPRLGGSGWIGMGDRGQPLSPWFPHGGPPTLSTLILLLLLCGQAHSQCKILRCNAEYVSSTLSLREGGSPGTQRGGGRGGLASGGLCRALRSYALCTRRTARTCRGDLAFHSAVHGIEDLMIQHNCSRQGPTAPPPARGPALPGAGPAPPTPDPCDYEARFSRLHGRAPGFLHCASFGDPHVRSFYHHFHTCRVQGAWPLLDNDFLFVQATSSPVASGANATTTRKITIIFKNMQECIDQKVYQAEVDNLPAAFEDGSINGGDRPGGSSLSIQTANPGSHVEIRAAYIGTTIIIRQTAGQLSFSIRVAEDVARAFSAEQDLQLCVGGCPPSQRLSRSERSRRGAIAIDTARRLCKEGLPVEDAYFQSCVFDVSVSGDPNFTVAAQTALDDARVFLPDLEKLHLFPSDAGPPLSPATFLVQLLSGLFVLWLCVHRGLVHLDISERKPHTFNQHLEFPLLSRRKCFNQEEIPGKNINKTSCPLRYGLRHNLQLTRKFLALMVPEGARQATMEEKTLLYAGPCTYNTDAIVA</sequence>
<evidence type="ECO:0000256" key="17">
    <source>
        <dbReference type="ARBA" id="ARBA00079811"/>
    </source>
</evidence>
<evidence type="ECO:0000256" key="18">
    <source>
        <dbReference type="SAM" id="MobiDB-lite"/>
    </source>
</evidence>
<keyword evidence="11" id="KW-0449">Lipoprotein</keyword>
<evidence type="ECO:0000256" key="8">
    <source>
        <dbReference type="ARBA" id="ARBA00023136"/>
    </source>
</evidence>
<evidence type="ECO:0000313" key="21">
    <source>
        <dbReference type="EMBL" id="ERE90893.1"/>
    </source>
</evidence>
<feature type="domain" description="Repulsive guidance molecule C-terminal" evidence="19">
    <location>
        <begin position="195"/>
        <end position="420"/>
    </location>
</feature>
<keyword evidence="8" id="KW-0472">Membrane</keyword>
<evidence type="ECO:0000256" key="10">
    <source>
        <dbReference type="ARBA" id="ARBA00023180"/>
    </source>
</evidence>
<evidence type="ECO:0000256" key="11">
    <source>
        <dbReference type="ARBA" id="ARBA00023288"/>
    </source>
</evidence>
<dbReference type="GO" id="GO:0005886">
    <property type="term" value="C:plasma membrane"/>
    <property type="evidence" value="ECO:0007669"/>
    <property type="project" value="UniProtKB-SubCell"/>
</dbReference>
<gene>
    <name evidence="21" type="ORF">H671_1g1354</name>
</gene>
<keyword evidence="5" id="KW-0336">GPI-anchor</keyword>
<keyword evidence="3" id="KW-1003">Cell membrane</keyword>
<feature type="domain" description="Repulsive guidance molecule N-terminal" evidence="20">
    <location>
        <begin position="72"/>
        <end position="152"/>
    </location>
</feature>
<dbReference type="InterPro" id="IPR009496">
    <property type="entry name" value="RGM_C"/>
</dbReference>
<evidence type="ECO:0000313" key="22">
    <source>
        <dbReference type="Proteomes" id="UP000030759"/>
    </source>
</evidence>
<evidence type="ECO:0000259" key="20">
    <source>
        <dbReference type="Pfam" id="PF06535"/>
    </source>
</evidence>
<keyword evidence="10" id="KW-0325">Glycoprotein</keyword>
<evidence type="ECO:0000256" key="12">
    <source>
        <dbReference type="ARBA" id="ARBA00053187"/>
    </source>
</evidence>
<keyword evidence="6" id="KW-0732">Signal</keyword>
<dbReference type="GO" id="GO:0015026">
    <property type="term" value="F:coreceptor activity"/>
    <property type="evidence" value="ECO:0007669"/>
    <property type="project" value="TreeGrafter"/>
</dbReference>
<keyword evidence="7" id="KW-0068">Autocatalytic cleavage</keyword>
<evidence type="ECO:0000256" key="6">
    <source>
        <dbReference type="ARBA" id="ARBA00022729"/>
    </source>
</evidence>
<proteinExistence type="inferred from homology"/>
<dbReference type="Pfam" id="PF06535">
    <property type="entry name" value="RGM_N"/>
    <property type="match status" value="1"/>
</dbReference>
<comment type="subcellular location">
    <subcellularLocation>
        <location evidence="1">Cell membrane</location>
        <topology evidence="1">Lipid-anchor</topology>
        <topology evidence="1">GPI-anchor</topology>
    </subcellularLocation>
</comment>
<evidence type="ECO:0000256" key="7">
    <source>
        <dbReference type="ARBA" id="ARBA00022813"/>
    </source>
</evidence>
<evidence type="ECO:0000256" key="3">
    <source>
        <dbReference type="ARBA" id="ARBA00022475"/>
    </source>
</evidence>
<evidence type="ECO:0000256" key="15">
    <source>
        <dbReference type="ARBA" id="ARBA00076509"/>
    </source>
</evidence>
<dbReference type="Pfam" id="PF06534">
    <property type="entry name" value="RGM_C"/>
    <property type="match status" value="1"/>
</dbReference>
<evidence type="ECO:0000256" key="1">
    <source>
        <dbReference type="ARBA" id="ARBA00004609"/>
    </source>
</evidence>
<dbReference type="PANTHER" id="PTHR31428">
    <property type="entry name" value="RGM DOMAIN FAMILY MEMBER DRAG-1"/>
    <property type="match status" value="1"/>
</dbReference>
<organism evidence="21 22">
    <name type="scientific">Cricetulus griseus</name>
    <name type="common">Chinese hamster</name>
    <name type="synonym">Cricetulus barabensis griseus</name>
    <dbReference type="NCBI Taxonomy" id="10029"/>
    <lineage>
        <taxon>Eukaryota</taxon>
        <taxon>Metazoa</taxon>
        <taxon>Chordata</taxon>
        <taxon>Craniata</taxon>
        <taxon>Vertebrata</taxon>
        <taxon>Euteleostomi</taxon>
        <taxon>Mammalia</taxon>
        <taxon>Eutheria</taxon>
        <taxon>Euarchontoglires</taxon>
        <taxon>Glires</taxon>
        <taxon>Rodentia</taxon>
        <taxon>Myomorpha</taxon>
        <taxon>Muroidea</taxon>
        <taxon>Cricetidae</taxon>
        <taxon>Cricetinae</taxon>
        <taxon>Cricetulus</taxon>
    </lineage>
</organism>
<evidence type="ECO:0000256" key="5">
    <source>
        <dbReference type="ARBA" id="ARBA00022622"/>
    </source>
</evidence>
<evidence type="ECO:0000256" key="13">
    <source>
        <dbReference type="ARBA" id="ARBA00066279"/>
    </source>
</evidence>
<dbReference type="Proteomes" id="UP000030759">
    <property type="component" value="Unassembled WGS sequence"/>
</dbReference>
<evidence type="ECO:0000256" key="2">
    <source>
        <dbReference type="ARBA" id="ARBA00005321"/>
    </source>
</evidence>
<comment type="subunit">
    <text evidence="13">Interacts with BMP2 and BMP4. Interacts with BMP6. Interacts with BMPR1B. Interacts with TMPRSS6.</text>
</comment>
<evidence type="ECO:0000256" key="4">
    <source>
        <dbReference type="ARBA" id="ARBA00022553"/>
    </source>
</evidence>
<dbReference type="InterPro" id="IPR010536">
    <property type="entry name" value="RGM_N"/>
</dbReference>
<evidence type="ECO:0000259" key="19">
    <source>
        <dbReference type="Pfam" id="PF06534"/>
    </source>
</evidence>
<comment type="similarity">
    <text evidence="2">Belongs to the repulsive guidance molecule (RGM) family.</text>
</comment>
<accession>A0A061IMG3</accession>
<evidence type="ECO:0000256" key="9">
    <source>
        <dbReference type="ARBA" id="ARBA00023157"/>
    </source>
</evidence>
<protein>
    <recommendedName>
        <fullName evidence="14">Hemojuvelin</fullName>
    </recommendedName>
    <alternativeName>
        <fullName evidence="17">Hemochromatosis type 2 protein homolog</fullName>
    </alternativeName>
    <alternativeName>
        <fullName evidence="16">Hemojuvelin BMP coreceptor</fullName>
    </alternativeName>
    <alternativeName>
        <fullName evidence="15">RGM domain family member C</fullName>
    </alternativeName>
</protein>
<dbReference type="PANTHER" id="PTHR31428:SF3">
    <property type="entry name" value="HEMOJUVELIN"/>
    <property type="match status" value="1"/>
</dbReference>
<reference evidence="22" key="1">
    <citation type="journal article" date="2013" name="Nat. Biotechnol.">
        <title>Chinese hamster genome sequenced from sorted chromosomes.</title>
        <authorList>
            <person name="Brinkrolf K."/>
            <person name="Rupp O."/>
            <person name="Laux H."/>
            <person name="Kollin F."/>
            <person name="Ernst W."/>
            <person name="Linke B."/>
            <person name="Kofler R."/>
            <person name="Romand S."/>
            <person name="Hesse F."/>
            <person name="Budach W.E."/>
            <person name="Galosy S."/>
            <person name="Muller D."/>
            <person name="Noll T."/>
            <person name="Wienberg J."/>
            <person name="Jostock T."/>
            <person name="Leonard M."/>
            <person name="Grillari J."/>
            <person name="Tauch A."/>
            <person name="Goesmann A."/>
            <person name="Helk B."/>
            <person name="Mott J.E."/>
            <person name="Puhler A."/>
            <person name="Borth N."/>
        </authorList>
    </citation>
    <scope>NUCLEOTIDE SEQUENCE [LARGE SCALE GENOMIC DNA]</scope>
    <source>
        <strain evidence="22">17A/GY</strain>
    </source>
</reference>
<dbReference type="EMBL" id="KE663761">
    <property type="protein sequence ID" value="ERE90893.1"/>
    <property type="molecule type" value="Genomic_DNA"/>
</dbReference>
<dbReference type="GO" id="GO:0098552">
    <property type="term" value="C:side of membrane"/>
    <property type="evidence" value="ECO:0007669"/>
    <property type="project" value="UniProtKB-KW"/>
</dbReference>
<evidence type="ECO:0000256" key="16">
    <source>
        <dbReference type="ARBA" id="ARBA00077667"/>
    </source>
</evidence>
<keyword evidence="4" id="KW-0597">Phosphoprotein</keyword>
<dbReference type="FunFam" id="3.40.1000.10:FF:000003">
    <property type="entry name" value="hemojuvelin isoform X1"/>
    <property type="match status" value="1"/>
</dbReference>
<comment type="function">
    <text evidence="12">Acts as a bone morphogenetic protein (BMP) coreceptor. Through enhancement of BMP signaling regulates hepcidin (HAMP) expression and regulates iron homeostasis.</text>
</comment>
<feature type="region of interest" description="Disordered" evidence="18">
    <location>
        <begin position="150"/>
        <end position="178"/>
    </location>
</feature>
<dbReference type="AlphaFoldDB" id="A0A061IMG3"/>
<dbReference type="Gene3D" id="3.40.1000.10">
    <property type="entry name" value="Mog1/PsbP, alpha/beta/alpha sandwich"/>
    <property type="match status" value="1"/>
</dbReference>
<name>A0A061IMG3_CRIGR</name>
<evidence type="ECO:0000256" key="14">
    <source>
        <dbReference type="ARBA" id="ARBA00070006"/>
    </source>
</evidence>